<evidence type="ECO:0000256" key="9">
    <source>
        <dbReference type="ARBA" id="ARBA00023268"/>
    </source>
</evidence>
<dbReference type="InterPro" id="IPR011815">
    <property type="entry name" value="PBP_1c"/>
</dbReference>
<evidence type="ECO:0000256" key="2">
    <source>
        <dbReference type="ARBA" id="ARBA00007090"/>
    </source>
</evidence>
<evidence type="ECO:0000256" key="7">
    <source>
        <dbReference type="ARBA" id="ARBA00022679"/>
    </source>
</evidence>
<dbReference type="GO" id="GO:0006508">
    <property type="term" value="P:proteolysis"/>
    <property type="evidence" value="ECO:0007669"/>
    <property type="project" value="UniProtKB-KW"/>
</dbReference>
<dbReference type="GO" id="GO:0008955">
    <property type="term" value="F:peptidoglycan glycosyltransferase activity"/>
    <property type="evidence" value="ECO:0007669"/>
    <property type="project" value="UniProtKB-EC"/>
</dbReference>
<evidence type="ECO:0000256" key="1">
    <source>
        <dbReference type="ARBA" id="ARBA00004752"/>
    </source>
</evidence>
<evidence type="ECO:0000259" key="12">
    <source>
        <dbReference type="Pfam" id="PF00905"/>
    </source>
</evidence>
<evidence type="ECO:0000256" key="10">
    <source>
        <dbReference type="ARBA" id="ARBA00044770"/>
    </source>
</evidence>
<evidence type="ECO:0000256" key="3">
    <source>
        <dbReference type="ARBA" id="ARBA00007739"/>
    </source>
</evidence>
<dbReference type="InterPro" id="IPR050396">
    <property type="entry name" value="Glycosyltr_51/Transpeptidase"/>
</dbReference>
<comment type="catalytic activity">
    <reaction evidence="11">
        <text>[GlcNAc-(1-&gt;4)-Mur2Ac(oyl-L-Ala-gamma-D-Glu-L-Lys-D-Ala-D-Ala)](n)-di-trans,octa-cis-undecaprenyl diphosphate + beta-D-GlcNAc-(1-&gt;4)-Mur2Ac(oyl-L-Ala-gamma-D-Glu-L-Lys-D-Ala-D-Ala)-di-trans,octa-cis-undecaprenyl diphosphate = [GlcNAc-(1-&gt;4)-Mur2Ac(oyl-L-Ala-gamma-D-Glu-L-Lys-D-Ala-D-Ala)](n+1)-di-trans,octa-cis-undecaprenyl diphosphate + di-trans,octa-cis-undecaprenyl diphosphate + H(+)</text>
        <dbReference type="Rhea" id="RHEA:23708"/>
        <dbReference type="Rhea" id="RHEA-COMP:9602"/>
        <dbReference type="Rhea" id="RHEA-COMP:9603"/>
        <dbReference type="ChEBI" id="CHEBI:15378"/>
        <dbReference type="ChEBI" id="CHEBI:58405"/>
        <dbReference type="ChEBI" id="CHEBI:60033"/>
        <dbReference type="ChEBI" id="CHEBI:78435"/>
        <dbReference type="EC" id="2.4.99.28"/>
    </reaction>
</comment>
<feature type="domain" description="Penicillin-binding protein transpeptidase" evidence="12">
    <location>
        <begin position="379"/>
        <end position="640"/>
    </location>
</feature>
<dbReference type="InterPro" id="IPR036950">
    <property type="entry name" value="PBP_transglycosylase"/>
</dbReference>
<dbReference type="EMBL" id="VIWO01000001">
    <property type="protein sequence ID" value="TWF45229.1"/>
    <property type="molecule type" value="Genomic_DNA"/>
</dbReference>
<keyword evidence="8" id="KW-0378">Hydrolase</keyword>
<dbReference type="Pfam" id="PF00912">
    <property type="entry name" value="Transgly"/>
    <property type="match status" value="1"/>
</dbReference>
<keyword evidence="5" id="KW-0645">Protease</keyword>
<comment type="similarity">
    <text evidence="2">In the C-terminal section; belongs to the transpeptidase family.</text>
</comment>
<evidence type="ECO:0000259" key="13">
    <source>
        <dbReference type="Pfam" id="PF00912"/>
    </source>
</evidence>
<evidence type="ECO:0000313" key="15">
    <source>
        <dbReference type="EMBL" id="TWF45229.1"/>
    </source>
</evidence>
<dbReference type="Gene3D" id="1.10.3810.10">
    <property type="entry name" value="Biosynthetic peptidoglycan transglycosylase-like"/>
    <property type="match status" value="1"/>
</dbReference>
<evidence type="ECO:0000313" key="16">
    <source>
        <dbReference type="Proteomes" id="UP000320811"/>
    </source>
</evidence>
<keyword evidence="16" id="KW-1185">Reference proteome</keyword>
<evidence type="ECO:0000256" key="8">
    <source>
        <dbReference type="ARBA" id="ARBA00022801"/>
    </source>
</evidence>
<dbReference type="Pfam" id="PF06832">
    <property type="entry name" value="BiPBP_C"/>
    <property type="match status" value="1"/>
</dbReference>
<accession>A0A561Q4I2</accession>
<dbReference type="GO" id="GO:0004180">
    <property type="term" value="F:carboxypeptidase activity"/>
    <property type="evidence" value="ECO:0007669"/>
    <property type="project" value="UniProtKB-KW"/>
</dbReference>
<dbReference type="NCBIfam" id="TIGR02073">
    <property type="entry name" value="PBP_1c"/>
    <property type="match status" value="1"/>
</dbReference>
<keyword evidence="6" id="KW-0328">Glycosyltransferase</keyword>
<dbReference type="InterPro" id="IPR012338">
    <property type="entry name" value="Beta-lactam/transpept-like"/>
</dbReference>
<evidence type="ECO:0000256" key="5">
    <source>
        <dbReference type="ARBA" id="ARBA00022670"/>
    </source>
</evidence>
<evidence type="ECO:0000256" key="4">
    <source>
        <dbReference type="ARBA" id="ARBA00022645"/>
    </source>
</evidence>
<dbReference type="AlphaFoldDB" id="A0A561Q4I2"/>
<dbReference type="GO" id="GO:0009252">
    <property type="term" value="P:peptidoglycan biosynthetic process"/>
    <property type="evidence" value="ECO:0007669"/>
    <property type="project" value="InterPro"/>
</dbReference>
<dbReference type="SUPFAM" id="SSF56601">
    <property type="entry name" value="beta-lactamase/transpeptidase-like"/>
    <property type="match status" value="1"/>
</dbReference>
<dbReference type="Gene3D" id="3.40.710.10">
    <property type="entry name" value="DD-peptidase/beta-lactamase superfamily"/>
    <property type="match status" value="1"/>
</dbReference>
<dbReference type="EC" id="2.4.99.28" evidence="10"/>
<dbReference type="PANTHER" id="PTHR32282">
    <property type="entry name" value="BINDING PROTEIN TRANSPEPTIDASE, PUTATIVE-RELATED"/>
    <property type="match status" value="1"/>
</dbReference>
<dbReference type="GO" id="GO:0008658">
    <property type="term" value="F:penicillin binding"/>
    <property type="evidence" value="ECO:0007669"/>
    <property type="project" value="InterPro"/>
</dbReference>
<dbReference type="Proteomes" id="UP000320811">
    <property type="component" value="Unassembled WGS sequence"/>
</dbReference>
<evidence type="ECO:0000259" key="14">
    <source>
        <dbReference type="Pfam" id="PF06832"/>
    </source>
</evidence>
<sequence length="869" mass="98432">MILKKGQLALARYHFHPIISRFTRVKVYILPISTKYIFLRRSIYEWSYLRHGNCPKHYLWAHNTYLTQNTLMKLHTLRQWCIKKKWWLSAAAVLLIAYYCCLPRQLFTTATSYVLEDSNGDLLNASIAPDGQWRFPYNAHVPEKFKKCIVAYEDKRFYYHWGVDPLAISRAISQNIRGKKVVSGGSTLTMQVIRLSRNQPRNIWQKMVEAILATRLEFAASKNKIIALYAANAPFGGNVVGLEAAAWRYYGRKADLLSWGEMAALAVLPNSPALVHPGRNRAILLSKRNQLLDKLHRQHSIDSITCQLAKLEPLPDQPLPLPQDAPHLLDLFRRDYQQQKSDAPTRIKTTVVADLQRNTTAIAERYHNAYKANGINNAAVLVLDVETGNTLAYVGNIYQPSNAELESHVDIIQARRSPGSTLKPVLYAAMLNDGLILPHTLIPDIPTQIAGYSPQNFDLGYDGAVPASRALARSLNIPAVRMLQQYRYERFHALLQKIGITTLNKPADHYGLSLILGGGETTLWEMCGMYASMARTLLHMEQYKGKYDMDDIHPPNYLLNIQRPSHNGLSKNGLLDAGSIWYAFQAMTEVMRPGEELLWQQFSSSQRIAWKTGTSFGFRDGWAIGVTPQYVVGVWVGNADGEGRPGLIGVATAAPILFDVFRLLHTSGWFNTPYAQLTKVEVCRKSGYRASELCDEKDTIYVPVAGIRSGVCPYHQLIHLDRTGQWRVTEACESPQLMQHKSWFVLPPSQEYYYRSKNYYQPLPPYKPDCLASLGQDKAPMELIYPKPGARIFVPVEIDGKPGQTIFTATHRNTAVKIFWHLDDHFIGTTTEFHQMALHPAAGKHTITLVDENGERIEQVFEILAKERE</sequence>
<comment type="pathway">
    <text evidence="1">Cell wall biogenesis; peptidoglycan biosynthesis.</text>
</comment>
<name>A0A561Q4I2_9BACT</name>
<gene>
    <name evidence="15" type="ORF">FHW36_1011156</name>
</gene>
<organism evidence="15 16">
    <name type="scientific">Chitinophaga polysaccharea</name>
    <dbReference type="NCBI Taxonomy" id="1293035"/>
    <lineage>
        <taxon>Bacteria</taxon>
        <taxon>Pseudomonadati</taxon>
        <taxon>Bacteroidota</taxon>
        <taxon>Chitinophagia</taxon>
        <taxon>Chitinophagales</taxon>
        <taxon>Chitinophagaceae</taxon>
        <taxon>Chitinophaga</taxon>
    </lineage>
</organism>
<comment type="similarity">
    <text evidence="3">In the N-terminal section; belongs to the glycosyltransferase 51 family.</text>
</comment>
<comment type="caution">
    <text evidence="15">The sequence shown here is derived from an EMBL/GenBank/DDBJ whole genome shotgun (WGS) entry which is preliminary data.</text>
</comment>
<dbReference type="PANTHER" id="PTHR32282:SF15">
    <property type="entry name" value="PENICILLIN-BINDING PROTEIN 1C"/>
    <property type="match status" value="1"/>
</dbReference>
<keyword evidence="9" id="KW-0511">Multifunctional enzyme</keyword>
<dbReference type="SUPFAM" id="SSF53955">
    <property type="entry name" value="Lysozyme-like"/>
    <property type="match status" value="1"/>
</dbReference>
<dbReference type="Pfam" id="PF00905">
    <property type="entry name" value="Transpeptidase"/>
    <property type="match status" value="1"/>
</dbReference>
<dbReference type="InterPro" id="IPR001460">
    <property type="entry name" value="PCN-bd_Tpept"/>
</dbReference>
<dbReference type="GO" id="GO:0030288">
    <property type="term" value="C:outer membrane-bounded periplasmic space"/>
    <property type="evidence" value="ECO:0007669"/>
    <property type="project" value="TreeGrafter"/>
</dbReference>
<reference evidence="15 16" key="1">
    <citation type="submission" date="2019-06" db="EMBL/GenBank/DDBJ databases">
        <title>Sorghum-associated microbial communities from plants grown in Nebraska, USA.</title>
        <authorList>
            <person name="Schachtman D."/>
        </authorList>
    </citation>
    <scope>NUCLEOTIDE SEQUENCE [LARGE SCALE GENOMIC DNA]</scope>
    <source>
        <strain evidence="15 16">1209</strain>
    </source>
</reference>
<evidence type="ECO:0000256" key="6">
    <source>
        <dbReference type="ARBA" id="ARBA00022676"/>
    </source>
</evidence>
<keyword evidence="7" id="KW-0808">Transferase</keyword>
<feature type="domain" description="Glycosyl transferase family 51" evidence="13">
    <location>
        <begin position="139"/>
        <end position="295"/>
    </location>
</feature>
<keyword evidence="4" id="KW-0121">Carboxypeptidase</keyword>
<feature type="domain" description="Penicillin-binding C-terminal" evidence="14">
    <location>
        <begin position="775"/>
        <end position="858"/>
    </location>
</feature>
<dbReference type="InterPro" id="IPR001264">
    <property type="entry name" value="Glyco_trans_51"/>
</dbReference>
<protein>
    <recommendedName>
        <fullName evidence="10">peptidoglycan glycosyltransferase</fullName>
        <ecNumber evidence="10">2.4.99.28</ecNumber>
    </recommendedName>
</protein>
<evidence type="ECO:0000256" key="11">
    <source>
        <dbReference type="ARBA" id="ARBA00049902"/>
    </source>
</evidence>
<dbReference type="InterPro" id="IPR009647">
    <property type="entry name" value="PBP_C"/>
</dbReference>
<dbReference type="InterPro" id="IPR023346">
    <property type="entry name" value="Lysozyme-like_dom_sf"/>
</dbReference>
<proteinExistence type="inferred from homology"/>